<geneLocation type="plasmid" evidence="2">
    <name>prccge525a</name>
</geneLocation>
<keyword evidence="2" id="KW-1185">Reference proteome</keyword>
<protein>
    <submittedName>
        <fullName evidence="1">Plasmid mobilization relaxosome protein MobC</fullName>
    </submittedName>
</protein>
<gene>
    <name evidence="1" type="primary">mobC</name>
    <name evidence="1" type="ORF">CCGE525_36995</name>
</gene>
<accession>A0A387G1C5</accession>
<name>A0A387G1C5_9HYPH</name>
<reference evidence="1 2" key="1">
    <citation type="submission" date="2018-10" db="EMBL/GenBank/DDBJ databases">
        <title>Rhizobium etli, R. leguminosarum and a new Rhizobium genospecies from Phaseolus dumosus.</title>
        <authorList>
            <person name="Ramirez-Puebla S.T."/>
            <person name="Rogel-Hernandez M.A."/>
            <person name="Guerrero G."/>
            <person name="Ormeno-Orrillo E."/>
            <person name="Martinez-Romero J.C."/>
            <person name="Negrete-Yankelevich S."/>
            <person name="Martinez-Romero E."/>
        </authorList>
    </citation>
    <scope>NUCLEOTIDE SEQUENCE [LARGE SCALE GENOMIC DNA]</scope>
    <source>
        <strain evidence="1 2">CCGE525</strain>
        <plasmid evidence="2">prccge525a</plasmid>
    </source>
</reference>
<dbReference type="OrthoDB" id="7376495at2"/>
<organism evidence="1 2">
    <name type="scientific">Rhizobium jaguaris</name>
    <dbReference type="NCBI Taxonomy" id="1312183"/>
    <lineage>
        <taxon>Bacteria</taxon>
        <taxon>Pseudomonadati</taxon>
        <taxon>Pseudomonadota</taxon>
        <taxon>Alphaproteobacteria</taxon>
        <taxon>Hyphomicrobiales</taxon>
        <taxon>Rhizobiaceae</taxon>
        <taxon>Rhizobium/Agrobacterium group</taxon>
        <taxon>Rhizobium</taxon>
    </lineage>
</organism>
<evidence type="ECO:0000313" key="2">
    <source>
        <dbReference type="Proteomes" id="UP000282195"/>
    </source>
</evidence>
<dbReference type="EMBL" id="CP032697">
    <property type="protein sequence ID" value="AYG64353.1"/>
    <property type="molecule type" value="Genomic_DNA"/>
</dbReference>
<dbReference type="Pfam" id="PF21983">
    <property type="entry name" value="NikA-like"/>
    <property type="match status" value="1"/>
</dbReference>
<dbReference type="AlphaFoldDB" id="A0A387G1C5"/>
<sequence>MTTRRSKTVCVRLSEIELSALKDFAEDTGLPISEVLRRLAREAGGLGTTVEGEIAIQFKAMVVQFRKVGVNLNQVARALNSGRNPGYEHLRDGIGRLARIVADVERNLDEMRARGRARAKRLVRSDV</sequence>
<evidence type="ECO:0000313" key="1">
    <source>
        <dbReference type="EMBL" id="AYG64353.1"/>
    </source>
</evidence>
<dbReference type="RefSeq" id="WP_120709245.1">
    <property type="nucleotide sequence ID" value="NZ_CP032697.1"/>
</dbReference>
<keyword evidence="1" id="KW-0614">Plasmid</keyword>
<dbReference type="Proteomes" id="UP000282195">
    <property type="component" value="Plasmid pRCCGE525a"/>
</dbReference>
<dbReference type="KEGG" id="rjg:CCGE525_36995"/>
<proteinExistence type="predicted"/>
<dbReference type="InterPro" id="IPR053842">
    <property type="entry name" value="NikA-like"/>
</dbReference>